<keyword evidence="3" id="KW-1185">Reference proteome</keyword>
<comment type="caution">
    <text evidence="2">The sequence shown here is derived from an EMBL/GenBank/DDBJ whole genome shotgun (WGS) entry which is preliminary data.</text>
</comment>
<protein>
    <submittedName>
        <fullName evidence="2">Uncharacterized protein</fullName>
    </submittedName>
</protein>
<sequence>HHDTFTGAMQSLESFSQGQRGAVETFEETQSQAVLQYPSPSTVTSPPPEIITPQKPFDPQPAQPNLHTEVQMASSES</sequence>
<feature type="compositionally biased region" description="Polar residues" evidence="1">
    <location>
        <begin position="63"/>
        <end position="77"/>
    </location>
</feature>
<evidence type="ECO:0000313" key="2">
    <source>
        <dbReference type="EMBL" id="KAL0174561.1"/>
    </source>
</evidence>
<dbReference type="Proteomes" id="UP001529510">
    <property type="component" value="Unassembled WGS sequence"/>
</dbReference>
<reference evidence="2 3" key="1">
    <citation type="submission" date="2024-05" db="EMBL/GenBank/DDBJ databases">
        <title>Genome sequencing and assembly of Indian major carp, Cirrhinus mrigala (Hamilton, 1822).</title>
        <authorList>
            <person name="Mohindra V."/>
            <person name="Chowdhury L.M."/>
            <person name="Lal K."/>
            <person name="Jena J.K."/>
        </authorList>
    </citation>
    <scope>NUCLEOTIDE SEQUENCE [LARGE SCALE GENOMIC DNA]</scope>
    <source>
        <strain evidence="2">CM1030</strain>
        <tissue evidence="2">Blood</tissue>
    </source>
</reference>
<dbReference type="AlphaFoldDB" id="A0ABD0PM96"/>
<dbReference type="EMBL" id="JAMKFB020000015">
    <property type="protein sequence ID" value="KAL0174561.1"/>
    <property type="molecule type" value="Genomic_DNA"/>
</dbReference>
<name>A0ABD0PM96_CIRMR</name>
<feature type="region of interest" description="Disordered" evidence="1">
    <location>
        <begin position="1"/>
        <end position="77"/>
    </location>
</feature>
<organism evidence="2 3">
    <name type="scientific">Cirrhinus mrigala</name>
    <name type="common">Mrigala</name>
    <dbReference type="NCBI Taxonomy" id="683832"/>
    <lineage>
        <taxon>Eukaryota</taxon>
        <taxon>Metazoa</taxon>
        <taxon>Chordata</taxon>
        <taxon>Craniata</taxon>
        <taxon>Vertebrata</taxon>
        <taxon>Euteleostomi</taxon>
        <taxon>Actinopterygii</taxon>
        <taxon>Neopterygii</taxon>
        <taxon>Teleostei</taxon>
        <taxon>Ostariophysi</taxon>
        <taxon>Cypriniformes</taxon>
        <taxon>Cyprinidae</taxon>
        <taxon>Labeoninae</taxon>
        <taxon>Labeonini</taxon>
        <taxon>Cirrhinus</taxon>
    </lineage>
</organism>
<gene>
    <name evidence="2" type="ORF">M9458_030529</name>
</gene>
<feature type="non-terminal residue" evidence="2">
    <location>
        <position position="77"/>
    </location>
</feature>
<feature type="compositionally biased region" description="Pro residues" evidence="1">
    <location>
        <begin position="45"/>
        <end position="62"/>
    </location>
</feature>
<proteinExistence type="predicted"/>
<accession>A0ABD0PM96</accession>
<evidence type="ECO:0000256" key="1">
    <source>
        <dbReference type="SAM" id="MobiDB-lite"/>
    </source>
</evidence>
<evidence type="ECO:0000313" key="3">
    <source>
        <dbReference type="Proteomes" id="UP001529510"/>
    </source>
</evidence>
<feature type="compositionally biased region" description="Polar residues" evidence="1">
    <location>
        <begin position="7"/>
        <end position="19"/>
    </location>
</feature>
<feature type="non-terminal residue" evidence="2">
    <location>
        <position position="1"/>
    </location>
</feature>